<keyword evidence="2" id="KW-0540">Nuclease</keyword>
<accession>A0A6I0ZCP3</accession>
<reference evidence="3 4" key="1">
    <citation type="journal article" date="2019" name="Nat. Med.">
        <title>A library of human gut bacterial isolates paired with longitudinal multiomics data enables mechanistic microbiome research.</title>
        <authorList>
            <person name="Poyet M."/>
            <person name="Groussin M."/>
            <person name="Gibbons S.M."/>
            <person name="Avila-Pacheco J."/>
            <person name="Jiang X."/>
            <person name="Kearney S.M."/>
            <person name="Perrotta A.R."/>
            <person name="Berdy B."/>
            <person name="Zhao S."/>
            <person name="Lieberman T.D."/>
            <person name="Swanson P.K."/>
            <person name="Smith M."/>
            <person name="Roesemann S."/>
            <person name="Alexander J.E."/>
            <person name="Rich S.A."/>
            <person name="Livny J."/>
            <person name="Vlamakis H."/>
            <person name="Clish C."/>
            <person name="Bullock K."/>
            <person name="Deik A."/>
            <person name="Scott J."/>
            <person name="Pierce K.A."/>
            <person name="Xavier R.J."/>
            <person name="Alm E.J."/>
        </authorList>
    </citation>
    <scope>NUCLEOTIDE SEQUENCE [LARGE SCALE GENOMIC DNA]</scope>
    <source>
        <strain evidence="2 3">BIOML-A140</strain>
        <strain evidence="1 4">BIOML-A141</strain>
    </source>
</reference>
<keyword evidence="2" id="KW-0255">Endonuclease</keyword>
<evidence type="ECO:0000313" key="1">
    <source>
        <dbReference type="EMBL" id="KAB6448824.1"/>
    </source>
</evidence>
<dbReference type="Proteomes" id="UP000468344">
    <property type="component" value="Unassembled WGS sequence"/>
</dbReference>
<proteinExistence type="predicted"/>
<dbReference type="EMBL" id="WDBZ01000043">
    <property type="protein sequence ID" value="KAB6448824.1"/>
    <property type="molecule type" value="Genomic_DNA"/>
</dbReference>
<sequence length="489" mass="58115">MKFNQYLWNLYKNSPEGKAVISSFSDRKEWIDEEQLLERYNPSIKDNFNKEIICEILEDFWCYKVSDFEGIEYPSLDEAEGIYKEIISTGLRIEDEEVLKIGDFDRMLDYIPFLSMELNYLLADYFFPYLYIDKFHELKKLSDHFDIELPPTPKKPDYKARCMYYWELCKALYQFRTENNLTPDELSAFMYDYVPNLLSTEEKSEIPQPSQAWFIGGLIRGYGEHWTTGFWQTNQETKKGDILVHYETSPISAITCLWIAQVDGVIDPFTHYYSNTYISNRIAIPHITLKELREDEYFSSHPLIRKNFQGVNGWSMSSEDYSELLRMIKAKGFDINILPKLYAPTLPKNLDIRKEKDVEKLLLERLLNSMDWYENKDFIRELGIKAGRGHRIFPDYALHYDNKPNEEKAKVLIEAKLHMKNNQAIEDAFIQAKSYAQLLESSVIVLCDKYYLFVYEKKQSFDRNSYKRYTWLDMENPDIFNELKNKLNI</sequence>
<dbReference type="EMBL" id="WDBY01000043">
    <property type="protein sequence ID" value="KAB6473713.1"/>
    <property type="molecule type" value="Genomic_DNA"/>
</dbReference>
<comment type="caution">
    <text evidence="2">The sequence shown here is derived from an EMBL/GenBank/DDBJ whole genome shotgun (WGS) entry which is preliminary data.</text>
</comment>
<evidence type="ECO:0000313" key="4">
    <source>
        <dbReference type="Proteomes" id="UP000483142"/>
    </source>
</evidence>
<protein>
    <submittedName>
        <fullName evidence="2">Type I restriction endonuclease subunit R</fullName>
    </submittedName>
</protein>
<keyword evidence="2" id="KW-0378">Hydrolase</keyword>
<dbReference type="Proteomes" id="UP000483142">
    <property type="component" value="Unassembled WGS sequence"/>
</dbReference>
<organism evidence="2 3">
    <name type="scientific">Phocaeicola vulgatus</name>
    <name type="common">Bacteroides vulgatus</name>
    <dbReference type="NCBI Taxonomy" id="821"/>
    <lineage>
        <taxon>Bacteria</taxon>
        <taxon>Pseudomonadati</taxon>
        <taxon>Bacteroidota</taxon>
        <taxon>Bacteroidia</taxon>
        <taxon>Bacteroidales</taxon>
        <taxon>Bacteroidaceae</taxon>
        <taxon>Phocaeicola</taxon>
    </lineage>
</organism>
<evidence type="ECO:0000313" key="2">
    <source>
        <dbReference type="EMBL" id="KAB6473713.1"/>
    </source>
</evidence>
<dbReference type="GO" id="GO:0004519">
    <property type="term" value="F:endonuclease activity"/>
    <property type="evidence" value="ECO:0007669"/>
    <property type="project" value="UniProtKB-KW"/>
</dbReference>
<dbReference type="RefSeq" id="WP_234230803.1">
    <property type="nucleotide sequence ID" value="NZ_JAHAWD010000005.1"/>
</dbReference>
<evidence type="ECO:0000313" key="3">
    <source>
        <dbReference type="Proteomes" id="UP000468344"/>
    </source>
</evidence>
<gene>
    <name evidence="2" type="ORF">GAZ06_17900</name>
    <name evidence="1" type="ORF">GAZ09_17900</name>
</gene>
<name>A0A6I0ZCP3_PHOVU</name>
<dbReference type="AlphaFoldDB" id="A0A6I0ZCP3"/>